<dbReference type="Proteomes" id="UP000290289">
    <property type="component" value="Chromosome 13"/>
</dbReference>
<gene>
    <name evidence="1" type="ORF">DVH24_006948</name>
</gene>
<sequence>MNCRFVEWQITGCKVTWFTKKDFCLITGLCYYESYDLEVEPFNIRPLTKYFPQKFGFIEDSSKGMKGKGKVKTTPKKATKKVTVTCAELERAFKESEDEDDALKIGRVYFTNGVLIRAKSNVVMNLKYLDLIGSTLIHGVRYRPNNYGTTFVLLLLGEEDEERMIVPIEAKRNSGYWTWGDDTDVVMLETLTPDTKDVGELKVQIKELMVAVFSEESVEEGGRVDRGGEGIEEGS</sequence>
<organism evidence="1 2">
    <name type="scientific">Malus domestica</name>
    <name type="common">Apple</name>
    <name type="synonym">Pyrus malus</name>
    <dbReference type="NCBI Taxonomy" id="3750"/>
    <lineage>
        <taxon>Eukaryota</taxon>
        <taxon>Viridiplantae</taxon>
        <taxon>Streptophyta</taxon>
        <taxon>Embryophyta</taxon>
        <taxon>Tracheophyta</taxon>
        <taxon>Spermatophyta</taxon>
        <taxon>Magnoliopsida</taxon>
        <taxon>eudicotyledons</taxon>
        <taxon>Gunneridae</taxon>
        <taxon>Pentapetalae</taxon>
        <taxon>rosids</taxon>
        <taxon>fabids</taxon>
        <taxon>Rosales</taxon>
        <taxon>Rosaceae</taxon>
        <taxon>Amygdaloideae</taxon>
        <taxon>Maleae</taxon>
        <taxon>Malus</taxon>
    </lineage>
</organism>
<protein>
    <submittedName>
        <fullName evidence="1">Uncharacterized protein</fullName>
    </submittedName>
</protein>
<comment type="caution">
    <text evidence="1">The sequence shown here is derived from an EMBL/GenBank/DDBJ whole genome shotgun (WGS) entry which is preliminary data.</text>
</comment>
<name>A0A498I567_MALDO</name>
<dbReference type="EMBL" id="RDQH01000339">
    <property type="protein sequence ID" value="RXH78878.1"/>
    <property type="molecule type" value="Genomic_DNA"/>
</dbReference>
<evidence type="ECO:0000313" key="1">
    <source>
        <dbReference type="EMBL" id="RXH78878.1"/>
    </source>
</evidence>
<dbReference type="AlphaFoldDB" id="A0A498I567"/>
<proteinExistence type="predicted"/>
<reference evidence="1 2" key="1">
    <citation type="submission" date="2018-10" db="EMBL/GenBank/DDBJ databases">
        <title>A high-quality apple genome assembly.</title>
        <authorList>
            <person name="Hu J."/>
        </authorList>
    </citation>
    <scope>NUCLEOTIDE SEQUENCE [LARGE SCALE GENOMIC DNA]</scope>
    <source>
        <strain evidence="2">cv. HFTH1</strain>
        <tissue evidence="1">Young leaf</tissue>
    </source>
</reference>
<evidence type="ECO:0000313" key="2">
    <source>
        <dbReference type="Proteomes" id="UP000290289"/>
    </source>
</evidence>
<accession>A0A498I567</accession>
<keyword evidence="2" id="KW-1185">Reference proteome</keyword>